<dbReference type="AlphaFoldDB" id="A0A5N5TNY3"/>
<evidence type="ECO:0000313" key="1">
    <source>
        <dbReference type="EMBL" id="KAB7507887.1"/>
    </source>
</evidence>
<sequence length="130" mass="15155">MEKHVVRIVFRTVLNTYPTTVDEHTLVCLSIIPFVNSVYYFAKYEKHTIHIPINIKPLGRIRNGIEQDQRLSIRMLKGHPHDVIRTPERLLVQYQFYASTEAVIVTNRNEQVSTHFVSRLDCDLCSSCNL</sequence>
<accession>A0A5N5TNY3</accession>
<dbReference type="EMBL" id="SEYY01000164">
    <property type="protein sequence ID" value="KAB7507887.1"/>
    <property type="molecule type" value="Genomic_DNA"/>
</dbReference>
<name>A0A5N5TNY3_9CRUS</name>
<dbReference type="Proteomes" id="UP000326759">
    <property type="component" value="Unassembled WGS sequence"/>
</dbReference>
<keyword evidence="2" id="KW-1185">Reference proteome</keyword>
<gene>
    <name evidence="1" type="ORF">Anas_05284</name>
</gene>
<evidence type="ECO:0000313" key="2">
    <source>
        <dbReference type="Proteomes" id="UP000326759"/>
    </source>
</evidence>
<reference evidence="1 2" key="1">
    <citation type="journal article" date="2019" name="PLoS Biol.">
        <title>Sex chromosomes control vertical transmission of feminizing Wolbachia symbionts in an isopod.</title>
        <authorList>
            <person name="Becking T."/>
            <person name="Chebbi M.A."/>
            <person name="Giraud I."/>
            <person name="Moumen B."/>
            <person name="Laverre T."/>
            <person name="Caubet Y."/>
            <person name="Peccoud J."/>
            <person name="Gilbert C."/>
            <person name="Cordaux R."/>
        </authorList>
    </citation>
    <scope>NUCLEOTIDE SEQUENCE [LARGE SCALE GENOMIC DNA]</scope>
    <source>
        <strain evidence="1">ANa2</strain>
        <tissue evidence="1">Whole body excluding digestive tract and cuticle</tissue>
    </source>
</reference>
<protein>
    <submittedName>
        <fullName evidence="1">Uncharacterized protein</fullName>
    </submittedName>
</protein>
<proteinExistence type="predicted"/>
<comment type="caution">
    <text evidence="1">The sequence shown here is derived from an EMBL/GenBank/DDBJ whole genome shotgun (WGS) entry which is preliminary data.</text>
</comment>
<organism evidence="1 2">
    <name type="scientific">Armadillidium nasatum</name>
    <dbReference type="NCBI Taxonomy" id="96803"/>
    <lineage>
        <taxon>Eukaryota</taxon>
        <taxon>Metazoa</taxon>
        <taxon>Ecdysozoa</taxon>
        <taxon>Arthropoda</taxon>
        <taxon>Crustacea</taxon>
        <taxon>Multicrustacea</taxon>
        <taxon>Malacostraca</taxon>
        <taxon>Eumalacostraca</taxon>
        <taxon>Peracarida</taxon>
        <taxon>Isopoda</taxon>
        <taxon>Oniscidea</taxon>
        <taxon>Crinocheta</taxon>
        <taxon>Armadillidiidae</taxon>
        <taxon>Armadillidium</taxon>
    </lineage>
</organism>